<evidence type="ECO:0000259" key="4">
    <source>
        <dbReference type="PROSITE" id="PS50011"/>
    </source>
</evidence>
<dbReference type="EMBL" id="CAXLJM020000075">
    <property type="protein sequence ID" value="CAL8128720.1"/>
    <property type="molecule type" value="Genomic_DNA"/>
</dbReference>
<dbReference type="SMART" id="SM00220">
    <property type="entry name" value="S_TKc"/>
    <property type="match status" value="1"/>
</dbReference>
<evidence type="ECO:0000313" key="6">
    <source>
        <dbReference type="EMBL" id="CAL8128720.1"/>
    </source>
</evidence>
<gene>
    <name evidence="6" type="ORF">ODALV1_LOCUS22488</name>
</gene>
<evidence type="ECO:0000313" key="7">
    <source>
        <dbReference type="Proteomes" id="UP001642540"/>
    </source>
</evidence>
<dbReference type="PROSITE" id="PS00108">
    <property type="entry name" value="PROTEIN_KINASE_ST"/>
    <property type="match status" value="1"/>
</dbReference>
<name>A0ABP1RI59_9HEXA</name>
<keyword evidence="3" id="KW-0067">ATP-binding</keyword>
<reference evidence="6 7" key="1">
    <citation type="submission" date="2024-08" db="EMBL/GenBank/DDBJ databases">
        <authorList>
            <person name="Cucini C."/>
            <person name="Frati F."/>
        </authorList>
    </citation>
    <scope>NUCLEOTIDE SEQUENCE [LARGE SCALE GENOMIC DNA]</scope>
</reference>
<dbReference type="PANTHER" id="PTHR13954">
    <property type="entry name" value="IRE1-RELATED"/>
    <property type="match status" value="1"/>
</dbReference>
<dbReference type="Gene3D" id="1.10.510.10">
    <property type="entry name" value="Transferase(Phosphotransferase) domain 1"/>
    <property type="match status" value="1"/>
</dbReference>
<feature type="domain" description="Protein kinase" evidence="4">
    <location>
        <begin position="1"/>
        <end position="273"/>
    </location>
</feature>
<sequence>MENMFRGSFPSAIKRIQSDLVKVYENELKVWQEAKRTSQHENVNIVKLFTWIPRVEGDGERKFYFAMELAKCDLGKRIKTINRLDGIHCSVEKEIEREKIAEFIHDAAKGLGWLHTSGILHRDIKPENILIFDKVQNSSSSRSGHGEMAKLGDFGVSRILSGSSTGTNSIGKGTSDWMAPEALISLRDQQEFYSTKAIDIFSLGMTSHFALTLGIHPFGHSGAFTNMNIIDKNTCPSKIGAPDYAASHLFQWKMEKEPKNRPRIQQVIRHPYFWDWKESLQFLVDVGRCLYDKIGYNLIKIRMKIDQTYLERMLFLQQNPNWKSKMSRRRLELLMQRKSNGSKHYGGESVMMLVELIRDKHMHPTDVVDELLSEEVFGEGGSLSEEKYIKYFLAIFPDLVIFLFCMLGNETGQCVDILRRRYFREFEKVPLI</sequence>
<dbReference type="Gene3D" id="1.20.1440.180">
    <property type="entry name" value="KEN domain"/>
    <property type="match status" value="1"/>
</dbReference>
<dbReference type="Pfam" id="PF00069">
    <property type="entry name" value="Pkinase"/>
    <property type="match status" value="1"/>
</dbReference>
<dbReference type="PANTHER" id="PTHR13954:SF6">
    <property type="entry name" value="NON-SPECIFIC SERINE_THREONINE PROTEIN KINASE"/>
    <property type="match status" value="1"/>
</dbReference>
<comment type="caution">
    <text evidence="6">The sequence shown here is derived from an EMBL/GenBank/DDBJ whole genome shotgun (WGS) entry which is preliminary data.</text>
</comment>
<dbReference type="Pfam" id="PF06479">
    <property type="entry name" value="Ribonuc_2-5A"/>
    <property type="match status" value="1"/>
</dbReference>
<dbReference type="InterPro" id="IPR010513">
    <property type="entry name" value="KEN_dom"/>
</dbReference>
<dbReference type="Proteomes" id="UP001642540">
    <property type="component" value="Unassembled WGS sequence"/>
</dbReference>
<dbReference type="SUPFAM" id="SSF56112">
    <property type="entry name" value="Protein kinase-like (PK-like)"/>
    <property type="match status" value="1"/>
</dbReference>
<organism evidence="6 7">
    <name type="scientific">Orchesella dallaii</name>
    <dbReference type="NCBI Taxonomy" id="48710"/>
    <lineage>
        <taxon>Eukaryota</taxon>
        <taxon>Metazoa</taxon>
        <taxon>Ecdysozoa</taxon>
        <taxon>Arthropoda</taxon>
        <taxon>Hexapoda</taxon>
        <taxon>Collembola</taxon>
        <taxon>Entomobryomorpha</taxon>
        <taxon>Entomobryoidea</taxon>
        <taxon>Orchesellidae</taxon>
        <taxon>Orchesellinae</taxon>
        <taxon>Orchesella</taxon>
    </lineage>
</organism>
<evidence type="ECO:0000259" key="5">
    <source>
        <dbReference type="PROSITE" id="PS51392"/>
    </source>
</evidence>
<keyword evidence="2" id="KW-0547">Nucleotide-binding</keyword>
<dbReference type="PROSITE" id="PS51392">
    <property type="entry name" value="KEN"/>
    <property type="match status" value="1"/>
</dbReference>
<dbReference type="InterPro" id="IPR008271">
    <property type="entry name" value="Ser/Thr_kinase_AS"/>
</dbReference>
<evidence type="ECO:0000256" key="1">
    <source>
        <dbReference type="ARBA" id="ARBA00022729"/>
    </source>
</evidence>
<dbReference type="InterPro" id="IPR000719">
    <property type="entry name" value="Prot_kinase_dom"/>
</dbReference>
<dbReference type="InterPro" id="IPR011009">
    <property type="entry name" value="Kinase-like_dom_sf"/>
</dbReference>
<dbReference type="PROSITE" id="PS50011">
    <property type="entry name" value="PROTEIN_KINASE_DOM"/>
    <property type="match status" value="1"/>
</dbReference>
<evidence type="ECO:0000256" key="3">
    <source>
        <dbReference type="ARBA" id="ARBA00022840"/>
    </source>
</evidence>
<proteinExistence type="predicted"/>
<evidence type="ECO:0000256" key="2">
    <source>
        <dbReference type="ARBA" id="ARBA00022741"/>
    </source>
</evidence>
<feature type="domain" description="KEN" evidence="5">
    <location>
        <begin position="276"/>
        <end position="425"/>
    </location>
</feature>
<accession>A0ABP1RI59</accession>
<dbReference type="InterPro" id="IPR045133">
    <property type="entry name" value="IRE1/2-like"/>
</dbReference>
<keyword evidence="7" id="KW-1185">Reference proteome</keyword>
<dbReference type="InterPro" id="IPR038357">
    <property type="entry name" value="KEN_sf"/>
</dbReference>
<keyword evidence="1" id="KW-0732">Signal</keyword>
<protein>
    <submittedName>
        <fullName evidence="6">Uncharacterized protein</fullName>
    </submittedName>
</protein>